<dbReference type="Gene3D" id="3.40.50.720">
    <property type="entry name" value="NAD(P)-binding Rossmann-like Domain"/>
    <property type="match status" value="1"/>
</dbReference>
<dbReference type="SUPFAM" id="SSF56327">
    <property type="entry name" value="LDH C-terminal domain-like"/>
    <property type="match status" value="1"/>
</dbReference>
<dbReference type="InterPro" id="IPR015955">
    <property type="entry name" value="Lactate_DH/Glyco_Ohase_4_C"/>
</dbReference>
<dbReference type="GO" id="GO:0006089">
    <property type="term" value="P:lactate metabolic process"/>
    <property type="evidence" value="ECO:0007669"/>
    <property type="project" value="TreeGrafter"/>
</dbReference>
<dbReference type="PANTHER" id="PTHR43128">
    <property type="entry name" value="L-2-HYDROXYCARBOXYLATE DEHYDROGENASE (NAD(P)(+))"/>
    <property type="match status" value="1"/>
</dbReference>
<evidence type="ECO:0000256" key="1">
    <source>
        <dbReference type="ARBA" id="ARBA00006054"/>
    </source>
</evidence>
<feature type="domain" description="Lactate/malate dehydrogenase N-terminal" evidence="7">
    <location>
        <begin position="6"/>
        <end position="151"/>
    </location>
</feature>
<dbReference type="AlphaFoldDB" id="A0A7G7CRT3"/>
<keyword evidence="10" id="KW-1185">Reference proteome</keyword>
<evidence type="ECO:0000259" key="8">
    <source>
        <dbReference type="Pfam" id="PF02866"/>
    </source>
</evidence>
<comment type="similarity">
    <text evidence="1">Belongs to the LDH/MDH superfamily. LDH family.</text>
</comment>
<evidence type="ECO:0000256" key="4">
    <source>
        <dbReference type="PIRSR" id="PIRSR000102-1"/>
    </source>
</evidence>
<dbReference type="RefSeq" id="WP_185176672.1">
    <property type="nucleotide sequence ID" value="NZ_CP059404.1"/>
</dbReference>
<evidence type="ECO:0000256" key="5">
    <source>
        <dbReference type="PIRSR" id="PIRSR000102-3"/>
    </source>
</evidence>
<dbReference type="InterPro" id="IPR001557">
    <property type="entry name" value="L-lactate/malate_DH"/>
</dbReference>
<name>A0A7G7CRT3_9CORY</name>
<dbReference type="Pfam" id="PF00056">
    <property type="entry name" value="Ldh_1_N"/>
    <property type="match status" value="1"/>
</dbReference>
<organism evidence="9 10">
    <name type="scientific">Corynebacterium incognita</name>
    <dbReference type="NCBI Taxonomy" id="2754725"/>
    <lineage>
        <taxon>Bacteria</taxon>
        <taxon>Bacillati</taxon>
        <taxon>Actinomycetota</taxon>
        <taxon>Actinomycetes</taxon>
        <taxon>Mycobacteriales</taxon>
        <taxon>Corynebacteriaceae</taxon>
        <taxon>Corynebacterium</taxon>
    </lineage>
</organism>
<feature type="binding site" evidence="5">
    <location>
        <begin position="127"/>
        <end position="129"/>
    </location>
    <ligand>
        <name>NAD(+)</name>
        <dbReference type="ChEBI" id="CHEBI:57540"/>
    </ligand>
</feature>
<evidence type="ECO:0000256" key="6">
    <source>
        <dbReference type="RuleBase" id="RU003369"/>
    </source>
</evidence>
<feature type="domain" description="Lactate/malate dehydrogenase C-terminal" evidence="8">
    <location>
        <begin position="154"/>
        <end position="309"/>
    </location>
</feature>
<feature type="binding site" evidence="5">
    <location>
        <begin position="11"/>
        <end position="16"/>
    </location>
    <ligand>
        <name>NAD(+)</name>
        <dbReference type="ChEBI" id="CHEBI:57540"/>
    </ligand>
</feature>
<dbReference type="SUPFAM" id="SSF51735">
    <property type="entry name" value="NAD(P)-binding Rossmann-fold domains"/>
    <property type="match status" value="1"/>
</dbReference>
<accession>A0A7G7CRT3</accession>
<dbReference type="InterPro" id="IPR036291">
    <property type="entry name" value="NAD(P)-bd_dom_sf"/>
</dbReference>
<dbReference type="PIRSF" id="PIRSF000102">
    <property type="entry name" value="Lac_mal_DH"/>
    <property type="match status" value="1"/>
</dbReference>
<evidence type="ECO:0000256" key="2">
    <source>
        <dbReference type="ARBA" id="ARBA00023002"/>
    </source>
</evidence>
<dbReference type="InterPro" id="IPR001236">
    <property type="entry name" value="Lactate/malate_DH_N"/>
</dbReference>
<dbReference type="Gene3D" id="3.90.110.10">
    <property type="entry name" value="Lactate dehydrogenase/glycoside hydrolase, family 4, C-terminal"/>
    <property type="match status" value="1"/>
</dbReference>
<dbReference type="EMBL" id="CP059404">
    <property type="protein sequence ID" value="QNE90299.1"/>
    <property type="molecule type" value="Genomic_DNA"/>
</dbReference>
<dbReference type="PRINTS" id="PR00086">
    <property type="entry name" value="LLDHDRGNASE"/>
</dbReference>
<gene>
    <name evidence="9" type="ORF">H0194_04800</name>
</gene>
<dbReference type="PANTHER" id="PTHR43128:SF16">
    <property type="entry name" value="L-LACTATE DEHYDROGENASE"/>
    <property type="match status" value="1"/>
</dbReference>
<protein>
    <submittedName>
        <fullName evidence="9">L-lactate dehydrogenase</fullName>
    </submittedName>
</protein>
<evidence type="ECO:0000259" key="7">
    <source>
        <dbReference type="Pfam" id="PF00056"/>
    </source>
</evidence>
<feature type="binding site" evidence="5">
    <location>
        <position position="36"/>
    </location>
    <ligand>
        <name>NAD(+)</name>
        <dbReference type="ChEBI" id="CHEBI:57540"/>
    </ligand>
</feature>
<evidence type="ECO:0000313" key="10">
    <source>
        <dbReference type="Proteomes" id="UP000515743"/>
    </source>
</evidence>
<feature type="active site" description="Proton acceptor" evidence="4">
    <location>
        <position position="184"/>
    </location>
</feature>
<dbReference type="KEGG" id="cik:H0194_04800"/>
<dbReference type="GO" id="GO:0004459">
    <property type="term" value="F:L-lactate dehydrogenase (NAD+) activity"/>
    <property type="evidence" value="ECO:0007669"/>
    <property type="project" value="TreeGrafter"/>
</dbReference>
<dbReference type="Proteomes" id="UP000515743">
    <property type="component" value="Chromosome"/>
</dbReference>
<dbReference type="InterPro" id="IPR022383">
    <property type="entry name" value="Lactate/malate_DH_C"/>
</dbReference>
<proteinExistence type="inferred from homology"/>
<evidence type="ECO:0000313" key="9">
    <source>
        <dbReference type="EMBL" id="QNE90299.1"/>
    </source>
</evidence>
<sequence>MPKPLKLAIVGMGHVGSHVLADAASMNIFGEIVCIDINKDVAFGEALDQYHATGIPGAVNTTITSAGWEGLSGADIVIVTAGDSIQKSDDDELPDRAGLVKITGNVTRSVMGEIVKHADTEPAVIFVTNPADTIVWIAQNEFDYPENKVFGTGTMLDTARLRRYVGTELNVSPQSVEGLMIGEHGLSAVPVLSGLRVGWSPVGDQFVPEEVADAVIKSAYELINAKGWTDAGVSACALSLARAVLFDERVIYPVATTLRGEHGHDGDVAISVPCLVGKDGAEKRYELELNEWETKALEKSIEAVQAAMANAGCR</sequence>
<keyword evidence="3 5" id="KW-0520">NAD</keyword>
<evidence type="ECO:0000256" key="3">
    <source>
        <dbReference type="ARBA" id="ARBA00023027"/>
    </source>
</evidence>
<keyword evidence="2 6" id="KW-0560">Oxidoreductase</keyword>
<dbReference type="Pfam" id="PF02866">
    <property type="entry name" value="Ldh_1_C"/>
    <property type="match status" value="1"/>
</dbReference>
<reference evidence="9 10" key="1">
    <citation type="submission" date="2020-07" db="EMBL/GenBank/DDBJ databases">
        <title>Complete genome and description of Corynebacterium incognita strain Marseille-Q3630 sp. nov.</title>
        <authorList>
            <person name="Boxberger M."/>
        </authorList>
    </citation>
    <scope>NUCLEOTIDE SEQUENCE [LARGE SCALE GENOMIC DNA]</scope>
    <source>
        <strain evidence="9 10">Marseille-Q3630</strain>
    </source>
</reference>